<gene>
    <name evidence="1" type="ORF">LCGC14_2587970</name>
</gene>
<reference evidence="1" key="1">
    <citation type="journal article" date="2015" name="Nature">
        <title>Complex archaea that bridge the gap between prokaryotes and eukaryotes.</title>
        <authorList>
            <person name="Spang A."/>
            <person name="Saw J.H."/>
            <person name="Jorgensen S.L."/>
            <person name="Zaremba-Niedzwiedzka K."/>
            <person name="Martijn J."/>
            <person name="Lind A.E."/>
            <person name="van Eijk R."/>
            <person name="Schleper C."/>
            <person name="Guy L."/>
            <person name="Ettema T.J."/>
        </authorList>
    </citation>
    <scope>NUCLEOTIDE SEQUENCE</scope>
</reference>
<evidence type="ECO:0000313" key="1">
    <source>
        <dbReference type="EMBL" id="KKL07245.1"/>
    </source>
</evidence>
<accession>A0A0F9ACY2</accession>
<protein>
    <submittedName>
        <fullName evidence="1">Uncharacterized protein</fullName>
    </submittedName>
</protein>
<sequence length="123" mass="13091">MINKLTSPGSQSMYIEATLNNTGGLCNSSPFFTTLPVPYICDGNPYGYNHGAVDIDGDSLVYTLVNPLTTGGTPIGYQPGYSPTYPVFTSSGVVVFNSQTGQMSLNNPLLTFWDPPDSVQIAV</sequence>
<feature type="non-terminal residue" evidence="1">
    <location>
        <position position="123"/>
    </location>
</feature>
<dbReference type="AlphaFoldDB" id="A0A0F9ACY2"/>
<dbReference type="EMBL" id="LAZR01043366">
    <property type="protein sequence ID" value="KKL07245.1"/>
    <property type="molecule type" value="Genomic_DNA"/>
</dbReference>
<name>A0A0F9ACY2_9ZZZZ</name>
<comment type="caution">
    <text evidence="1">The sequence shown here is derived from an EMBL/GenBank/DDBJ whole genome shotgun (WGS) entry which is preliminary data.</text>
</comment>
<proteinExistence type="predicted"/>
<organism evidence="1">
    <name type="scientific">marine sediment metagenome</name>
    <dbReference type="NCBI Taxonomy" id="412755"/>
    <lineage>
        <taxon>unclassified sequences</taxon>
        <taxon>metagenomes</taxon>
        <taxon>ecological metagenomes</taxon>
    </lineage>
</organism>